<organism evidence="1">
    <name type="scientific">Chromera velia CCMP2878</name>
    <dbReference type="NCBI Taxonomy" id="1169474"/>
    <lineage>
        <taxon>Eukaryota</taxon>
        <taxon>Sar</taxon>
        <taxon>Alveolata</taxon>
        <taxon>Colpodellida</taxon>
        <taxon>Chromeraceae</taxon>
        <taxon>Chromera</taxon>
    </lineage>
</organism>
<gene>
    <name evidence="1" type="ORF">Cvel_13294</name>
</gene>
<dbReference type="AlphaFoldDB" id="A0A0G4IDB9"/>
<dbReference type="VEuPathDB" id="CryptoDB:Cvel_13294"/>
<protein>
    <submittedName>
        <fullName evidence="1">Uncharacterized protein</fullName>
    </submittedName>
</protein>
<dbReference type="EMBL" id="CDMZ01005846">
    <property type="protein sequence ID" value="CEM55139.1"/>
    <property type="molecule type" value="Genomic_DNA"/>
</dbReference>
<reference evidence="1" key="1">
    <citation type="submission" date="2014-11" db="EMBL/GenBank/DDBJ databases">
        <authorList>
            <person name="Otto D Thomas"/>
            <person name="Naeem Raeece"/>
        </authorList>
    </citation>
    <scope>NUCLEOTIDE SEQUENCE</scope>
</reference>
<sequence length="151" mass="17399">MPRLVNDDAPRERYIHHIQLFKASALNPAHLKEGSFPRFPDIVFHERGGDRGRNEESYGALKLSLETIRDNFLHWFGTVSLLVYKPFGRVVGEYLKFDHSKFTPLANAGANPHHASFMNLANEIVKYALFHSQATSLLLPMVKQVRQRYHE</sequence>
<proteinExistence type="predicted"/>
<accession>A0A0G4IDB9</accession>
<evidence type="ECO:0000313" key="1">
    <source>
        <dbReference type="EMBL" id="CEM55139.1"/>
    </source>
</evidence>
<name>A0A0G4IDB9_9ALVE</name>